<dbReference type="GO" id="GO:0015031">
    <property type="term" value="P:protein transport"/>
    <property type="evidence" value="ECO:0007669"/>
    <property type="project" value="UniProtKB-KW"/>
</dbReference>
<dbReference type="PANTHER" id="PTHR19384">
    <property type="entry name" value="NITRIC OXIDE SYNTHASE-RELATED"/>
    <property type="match status" value="1"/>
</dbReference>
<dbReference type="SUPFAM" id="SSF52343">
    <property type="entry name" value="Ferredoxin reductase-like, C-terminal NADP-linked domain"/>
    <property type="match status" value="1"/>
</dbReference>
<evidence type="ECO:0000256" key="14">
    <source>
        <dbReference type="SAM" id="MobiDB-lite"/>
    </source>
</evidence>
<evidence type="ECO:0000259" key="15">
    <source>
        <dbReference type="PROSITE" id="PS51776"/>
    </source>
</evidence>
<dbReference type="AlphaFoldDB" id="A0A0V1EIK2"/>
<evidence type="ECO:0000256" key="1">
    <source>
        <dbReference type="ARBA" id="ARBA00001917"/>
    </source>
</evidence>
<keyword evidence="6" id="KW-0274">FAD</keyword>
<dbReference type="GO" id="GO:0005829">
    <property type="term" value="C:cytosol"/>
    <property type="evidence" value="ECO:0007669"/>
    <property type="project" value="TreeGrafter"/>
</dbReference>
<dbReference type="InterPro" id="IPR023173">
    <property type="entry name" value="NADPH_Cyt_P450_Rdtase_alpha"/>
</dbReference>
<feature type="region of interest" description="Disordered" evidence="14">
    <location>
        <begin position="320"/>
        <end position="340"/>
    </location>
</feature>
<dbReference type="InterPro" id="IPR001709">
    <property type="entry name" value="Flavoprot_Pyr_Nucl_cyt_Rdtase"/>
</dbReference>
<feature type="coiled-coil region" evidence="13">
    <location>
        <begin position="185"/>
        <end position="319"/>
    </location>
</feature>
<dbReference type="PROSITE" id="PS51777">
    <property type="entry name" value="RH2"/>
    <property type="match status" value="1"/>
</dbReference>
<evidence type="ECO:0000256" key="8">
    <source>
        <dbReference type="ARBA" id="ARBA00022927"/>
    </source>
</evidence>
<dbReference type="GO" id="GO:0030586">
    <property type="term" value="F:[methionine synthase] reductase (NADPH) activity"/>
    <property type="evidence" value="ECO:0007669"/>
    <property type="project" value="UniProtKB-EC"/>
</dbReference>
<dbReference type="SUPFAM" id="SSF52218">
    <property type="entry name" value="Flavoproteins"/>
    <property type="match status" value="1"/>
</dbReference>
<dbReference type="InterPro" id="IPR008254">
    <property type="entry name" value="Flavodoxin/NO_synth"/>
</dbReference>
<dbReference type="Gene3D" id="3.40.50.80">
    <property type="entry name" value="Nucleotide-binding domain of ferredoxin-NADP reductase (FNR) module"/>
    <property type="match status" value="1"/>
</dbReference>
<comment type="cofactor">
    <cofactor evidence="2">
        <name>FAD</name>
        <dbReference type="ChEBI" id="CHEBI:57692"/>
    </cofactor>
</comment>
<dbReference type="GO" id="GO:0010181">
    <property type="term" value="F:FMN binding"/>
    <property type="evidence" value="ECO:0007669"/>
    <property type="project" value="InterPro"/>
</dbReference>
<evidence type="ECO:0000256" key="13">
    <source>
        <dbReference type="SAM" id="Coils"/>
    </source>
</evidence>
<organism evidence="17 18">
    <name type="scientific">Trichinella pseudospiralis</name>
    <name type="common">Parasitic roundworm</name>
    <dbReference type="NCBI Taxonomy" id="6337"/>
    <lineage>
        <taxon>Eukaryota</taxon>
        <taxon>Metazoa</taxon>
        <taxon>Ecdysozoa</taxon>
        <taxon>Nematoda</taxon>
        <taxon>Enoplea</taxon>
        <taxon>Dorylaimia</taxon>
        <taxon>Trichinellida</taxon>
        <taxon>Trichinellidae</taxon>
        <taxon>Trichinella</taxon>
    </lineage>
</organism>
<dbReference type="SUPFAM" id="SSF63380">
    <property type="entry name" value="Riboflavin synthase domain-like"/>
    <property type="match status" value="1"/>
</dbReference>
<reference evidence="17 18" key="1">
    <citation type="submission" date="2015-01" db="EMBL/GenBank/DDBJ databases">
        <title>Evolution of Trichinella species and genotypes.</title>
        <authorList>
            <person name="Korhonen P.K."/>
            <person name="Edoardo P."/>
            <person name="Giuseppe L.R."/>
            <person name="Gasser R.B."/>
        </authorList>
    </citation>
    <scope>NUCLEOTIDE SEQUENCE [LARGE SCALE GENOMIC DNA]</scope>
    <source>
        <strain evidence="17">ISS13</strain>
    </source>
</reference>
<dbReference type="Pfam" id="PF11461">
    <property type="entry name" value="RILP"/>
    <property type="match status" value="1"/>
</dbReference>
<name>A0A0V1EIK2_TRIPS</name>
<dbReference type="InterPro" id="IPR034744">
    <property type="entry name" value="RH2"/>
</dbReference>
<dbReference type="FunFam" id="1.20.990.10:FF:000007">
    <property type="entry name" value="Methionine synthase reductase"/>
    <property type="match status" value="1"/>
</dbReference>
<dbReference type="PANTHER" id="PTHR19384:SF84">
    <property type="entry name" value="METHIONINE SYNTHASE REDUCTASE"/>
    <property type="match status" value="1"/>
</dbReference>
<proteinExistence type="predicted"/>
<evidence type="ECO:0000256" key="4">
    <source>
        <dbReference type="ARBA" id="ARBA00022605"/>
    </source>
</evidence>
<evidence type="ECO:0000256" key="12">
    <source>
        <dbReference type="ARBA" id="ARBA00040659"/>
    </source>
</evidence>
<dbReference type="InterPro" id="IPR001433">
    <property type="entry name" value="OxRdtase_FAD/NAD-bd"/>
</dbReference>
<keyword evidence="4" id="KW-0028">Amino-acid biosynthesis</keyword>
<evidence type="ECO:0000259" key="16">
    <source>
        <dbReference type="PROSITE" id="PS51777"/>
    </source>
</evidence>
<evidence type="ECO:0000256" key="2">
    <source>
        <dbReference type="ARBA" id="ARBA00001974"/>
    </source>
</evidence>
<dbReference type="CDD" id="cd14445">
    <property type="entry name" value="RILP-like"/>
    <property type="match status" value="1"/>
</dbReference>
<keyword evidence="9" id="KW-0560">Oxidoreductase</keyword>
<evidence type="ECO:0000256" key="9">
    <source>
        <dbReference type="ARBA" id="ARBA00023002"/>
    </source>
</evidence>
<dbReference type="Gene3D" id="1.20.990.10">
    <property type="entry name" value="NADPH-cytochrome p450 Reductase, Chain A, domain 3"/>
    <property type="match status" value="1"/>
</dbReference>
<dbReference type="GO" id="GO:0050667">
    <property type="term" value="P:homocysteine metabolic process"/>
    <property type="evidence" value="ECO:0007669"/>
    <property type="project" value="TreeGrafter"/>
</dbReference>
<dbReference type="EMBL" id="JYDR01000032">
    <property type="protein sequence ID" value="KRY73625.1"/>
    <property type="molecule type" value="Genomic_DNA"/>
</dbReference>
<dbReference type="GO" id="GO:0046983">
    <property type="term" value="F:protein dimerization activity"/>
    <property type="evidence" value="ECO:0007669"/>
    <property type="project" value="InterPro"/>
</dbReference>
<dbReference type="Proteomes" id="UP000054632">
    <property type="component" value="Unassembled WGS sequence"/>
</dbReference>
<evidence type="ECO:0000256" key="6">
    <source>
        <dbReference type="ARBA" id="ARBA00022827"/>
    </source>
</evidence>
<keyword evidence="10 13" id="KW-0175">Coiled coil</keyword>
<sequence length="1072" mass="123714">MNTLNTLIFENLMPQCSSVVCSVHFLYSNEIQMVSTEFACVMADSPSRNVTVVDIYDLAAVIGKDFERLIELFGSENFVSLLPKVISALELLESFASRNERENQEIDRLKCAVERLEAEKRERKEGVLKFQQELEAIEENYKAEIHHSLEMVRKLQDENKRLCQIIESKECSPVETFRSDDIEKILNLSCTVEQQRNRIKIIEKEFEEKTTETEKLLDDVDRLQRVNKELARRYKAVRSQGQTLVEEKTEMICALQNAEKCITELRAKLGETEKAQKDLEEIQSEVDNDHVPRFTLAELREVLQEKNHLKAKVMELEEELSQLRPPCNDDNESKSGTSSDEVLVYGPINKEPEEKIYPEKYSRKESGIRRFWKWSRRRFITKTANIGFDEKFCIEKECLVIFVVSTTGDGEPPDSAHRFFTCLKRQVRQKQKSLSNLKFALLGIAMFFVGLGDSNYNTFCGAPKALEKLLLQLHAKAFYPTGYCDEAVETATVAEPWICGLLELLLSKENLDSIDQTLPLADSSLNMENTEIASLGSTPERLNGIMTPRSNGRESQAIRCRMETDPNYRYDYYYDDDQRLRGEQSTVVDPTIAHSPSMPSRRPRFYTFEECQCRWAEPSVVGCEQLRNVIELKVPSLALIVPKLTSIVTHEDYTQLNFPTTTPETEYAGQASPRYMARLLKRTVLTAPTAKKSKVLLQFDLSGFHTPYKPGDAFSFICSNPQNEVNWLLYRMNLSVLADKRCTLKLLPEAERRGDKLPPYLPEVSSLRYLFTHCLDIRQSPSRILLRLFAEHCKTFGEKRRLMELCSSQGQQQYQRYIRRAGLSLMDVLHAFPSCLPPVDRLIELLPRLRPRPSPLVEEKRCNIVYTLVTVTAEEGRFYARNGLATGYFETMQIGDQIEMFLRQSNNFCLPPDVLNTPIVMIGPGTGVAPFISFMQHIKALSTEENLWCERWLFYGCQFESLDYIFREQLEDFHDSFLLTHLVVSFSKEEREDKTKYIQDSIRDNGFSLVRLLTEVNQSRVYVCGDVENMAKEVFQAFLDILQSHGEMSAEDAKKFMSDLITNERYILDYWL</sequence>
<feature type="domain" description="RH1" evidence="15">
    <location>
        <begin position="38"/>
        <end position="126"/>
    </location>
</feature>
<dbReference type="InterPro" id="IPR003097">
    <property type="entry name" value="CysJ-like_FAD-binding"/>
</dbReference>
<keyword evidence="3" id="KW-0813">Transport</keyword>
<evidence type="ECO:0000256" key="5">
    <source>
        <dbReference type="ARBA" id="ARBA00022630"/>
    </source>
</evidence>
<protein>
    <recommendedName>
        <fullName evidence="12">Methionine synthase reductase</fullName>
        <ecNumber evidence="11">1.16.1.8</ecNumber>
    </recommendedName>
</protein>
<evidence type="ECO:0000256" key="10">
    <source>
        <dbReference type="ARBA" id="ARBA00023054"/>
    </source>
</evidence>
<dbReference type="InterPro" id="IPR017938">
    <property type="entry name" value="Riboflavin_synthase-like_b-brl"/>
</dbReference>
<dbReference type="Pfam" id="PF09744">
    <property type="entry name" value="RH1"/>
    <property type="match status" value="1"/>
</dbReference>
<comment type="caution">
    <text evidence="17">The sequence shown here is derived from an EMBL/GenBank/DDBJ whole genome shotgun (WGS) entry which is preliminary data.</text>
</comment>
<keyword evidence="8" id="KW-0653">Protein transport</keyword>
<evidence type="ECO:0000313" key="18">
    <source>
        <dbReference type="Proteomes" id="UP000054632"/>
    </source>
</evidence>
<dbReference type="InterPro" id="IPR034743">
    <property type="entry name" value="RH1"/>
</dbReference>
<dbReference type="GO" id="GO:0050660">
    <property type="term" value="F:flavin adenine dinucleotide binding"/>
    <property type="evidence" value="ECO:0007669"/>
    <property type="project" value="TreeGrafter"/>
</dbReference>
<dbReference type="GO" id="GO:0009086">
    <property type="term" value="P:methionine biosynthetic process"/>
    <property type="evidence" value="ECO:0007669"/>
    <property type="project" value="TreeGrafter"/>
</dbReference>
<dbReference type="InterPro" id="IPR029039">
    <property type="entry name" value="Flavoprotein-like_sf"/>
</dbReference>
<feature type="coiled-coil region" evidence="13">
    <location>
        <begin position="92"/>
        <end position="133"/>
    </location>
</feature>
<feature type="domain" description="RH2" evidence="16">
    <location>
        <begin position="291"/>
        <end position="368"/>
    </location>
</feature>
<dbReference type="EC" id="1.16.1.8" evidence="11"/>
<evidence type="ECO:0000313" key="17">
    <source>
        <dbReference type="EMBL" id="KRY73625.1"/>
    </source>
</evidence>
<evidence type="ECO:0000256" key="7">
    <source>
        <dbReference type="ARBA" id="ARBA00022857"/>
    </source>
</evidence>
<dbReference type="Pfam" id="PF00258">
    <property type="entry name" value="Flavodoxin_1"/>
    <property type="match status" value="1"/>
</dbReference>
<keyword evidence="7" id="KW-0521">NADP</keyword>
<dbReference type="Pfam" id="PF00667">
    <property type="entry name" value="FAD_binding_1"/>
    <property type="match status" value="1"/>
</dbReference>
<dbReference type="Gene3D" id="1.20.58.1770">
    <property type="match status" value="1"/>
</dbReference>
<dbReference type="InterPro" id="IPR039261">
    <property type="entry name" value="FNR_nucleotide-bd"/>
</dbReference>
<gene>
    <name evidence="17" type="primary">tag-165</name>
    <name evidence="17" type="ORF">T4A_10526</name>
</gene>
<accession>A0A0V1EIK2</accession>
<dbReference type="InterPro" id="IPR021563">
    <property type="entry name" value="RILP_dimer"/>
</dbReference>
<comment type="cofactor">
    <cofactor evidence="1">
        <name>FMN</name>
        <dbReference type="ChEBI" id="CHEBI:58210"/>
    </cofactor>
</comment>
<dbReference type="SUPFAM" id="SSF161256">
    <property type="entry name" value="RILP dimerisation region"/>
    <property type="match status" value="1"/>
</dbReference>
<dbReference type="Pfam" id="PF00175">
    <property type="entry name" value="NAD_binding_1"/>
    <property type="match status" value="1"/>
</dbReference>
<dbReference type="Gene3D" id="3.40.50.360">
    <property type="match status" value="1"/>
</dbReference>
<dbReference type="Gene3D" id="2.40.30.10">
    <property type="entry name" value="Translation factors"/>
    <property type="match status" value="1"/>
</dbReference>
<evidence type="ECO:0000256" key="11">
    <source>
        <dbReference type="ARBA" id="ARBA00039088"/>
    </source>
</evidence>
<dbReference type="PROSITE" id="PS51776">
    <property type="entry name" value="RH1"/>
    <property type="match status" value="1"/>
</dbReference>
<keyword evidence="5" id="KW-0285">Flavoprotein</keyword>
<evidence type="ECO:0000256" key="3">
    <source>
        <dbReference type="ARBA" id="ARBA00022448"/>
    </source>
</evidence>
<dbReference type="PRINTS" id="PR00371">
    <property type="entry name" value="FPNCR"/>
</dbReference>